<dbReference type="Proteomes" id="UP000593846">
    <property type="component" value="Chromosome"/>
</dbReference>
<gene>
    <name evidence="1" type="ORF">IM676_19205</name>
</gene>
<evidence type="ECO:0000313" key="1">
    <source>
        <dbReference type="EMBL" id="QOV22738.1"/>
    </source>
</evidence>
<dbReference type="RefSeq" id="WP_200988355.1">
    <property type="nucleotide sequence ID" value="NZ_CP063311.1"/>
</dbReference>
<organism evidence="1 2">
    <name type="scientific">Anabaenopsis elenkinii CCIBt3563</name>
    <dbReference type="NCBI Taxonomy" id="2779889"/>
    <lineage>
        <taxon>Bacteria</taxon>
        <taxon>Bacillati</taxon>
        <taxon>Cyanobacteriota</taxon>
        <taxon>Cyanophyceae</taxon>
        <taxon>Nostocales</taxon>
        <taxon>Nodulariaceae</taxon>
        <taxon>Anabaenopsis</taxon>
    </lineage>
</organism>
<name>A0A7S6U6B9_9CYAN</name>
<dbReference type="KEGG" id="aee:IM676_19205"/>
<dbReference type="EMBL" id="CP063311">
    <property type="protein sequence ID" value="QOV22738.1"/>
    <property type="molecule type" value="Genomic_DNA"/>
</dbReference>
<evidence type="ECO:0000313" key="2">
    <source>
        <dbReference type="Proteomes" id="UP000593846"/>
    </source>
</evidence>
<keyword evidence="2" id="KW-1185">Reference proteome</keyword>
<dbReference type="AlphaFoldDB" id="A0A7S6U6B9"/>
<proteinExistence type="predicted"/>
<sequence length="63" mass="7025">MTVDGRAIAYGNAIAMKLDNQEPGVREPGVRNPRLKAEVGLIRLSVKYNIINSINNHCLEYPM</sequence>
<accession>A0A7S6U6B9</accession>
<reference evidence="2" key="1">
    <citation type="submission" date="2020-10" db="EMBL/GenBank/DDBJ databases">
        <title>Genome-based taxonomic classification of the species Anabaenopsis elenkinii.</title>
        <authorList>
            <person name="Delbaje E."/>
            <person name="Andreote A.P.D."/>
            <person name="Pellegrinetti T.A."/>
            <person name="Cruz R.B."/>
            <person name="Branco L.H.Z."/>
            <person name="Fiore M.F."/>
        </authorList>
    </citation>
    <scope>NUCLEOTIDE SEQUENCE [LARGE SCALE GENOMIC DNA]</scope>
    <source>
        <strain evidence="2">CCIBt3563</strain>
    </source>
</reference>
<protein>
    <submittedName>
        <fullName evidence="1">Uncharacterized protein</fullName>
    </submittedName>
</protein>